<dbReference type="EMBL" id="VRLW01000001">
    <property type="protein sequence ID" value="KAA1259884.1"/>
    <property type="molecule type" value="Genomic_DNA"/>
</dbReference>
<keyword evidence="1" id="KW-1133">Transmembrane helix</keyword>
<evidence type="ECO:0000256" key="1">
    <source>
        <dbReference type="SAM" id="Phobius"/>
    </source>
</evidence>
<feature type="transmembrane region" description="Helical" evidence="1">
    <location>
        <begin position="33"/>
        <end position="51"/>
    </location>
</feature>
<evidence type="ECO:0000313" key="2">
    <source>
        <dbReference type="EMBL" id="KAA1259884.1"/>
    </source>
</evidence>
<keyword evidence="1" id="KW-0812">Transmembrane</keyword>
<accession>A0A5B1CKN1</accession>
<protein>
    <submittedName>
        <fullName evidence="2">Uncharacterized protein</fullName>
    </submittedName>
</protein>
<keyword evidence="3" id="KW-1185">Reference proteome</keyword>
<evidence type="ECO:0000313" key="3">
    <source>
        <dbReference type="Proteomes" id="UP000322699"/>
    </source>
</evidence>
<name>A0A5B1CKN1_9BACT</name>
<dbReference type="Proteomes" id="UP000322699">
    <property type="component" value="Unassembled WGS sequence"/>
</dbReference>
<dbReference type="OrthoDB" id="264439at2"/>
<gene>
    <name evidence="2" type="ORF">LF1_24210</name>
</gene>
<keyword evidence="1" id="KW-0472">Membrane</keyword>
<dbReference type="AlphaFoldDB" id="A0A5B1CKN1"/>
<proteinExistence type="predicted"/>
<reference evidence="2 3" key="1">
    <citation type="submission" date="2019-08" db="EMBL/GenBank/DDBJ databases">
        <title>Deep-cultivation of Planctomycetes and their phenomic and genomic characterization uncovers novel biology.</title>
        <authorList>
            <person name="Wiegand S."/>
            <person name="Jogler M."/>
            <person name="Boedeker C."/>
            <person name="Pinto D."/>
            <person name="Vollmers J."/>
            <person name="Rivas-Marin E."/>
            <person name="Kohn T."/>
            <person name="Peeters S.H."/>
            <person name="Heuer A."/>
            <person name="Rast P."/>
            <person name="Oberbeckmann S."/>
            <person name="Bunk B."/>
            <person name="Jeske O."/>
            <person name="Meyerdierks A."/>
            <person name="Storesund J.E."/>
            <person name="Kallscheuer N."/>
            <person name="Luecker S."/>
            <person name="Lage O.M."/>
            <person name="Pohl T."/>
            <person name="Merkel B.J."/>
            <person name="Hornburger P."/>
            <person name="Mueller R.-W."/>
            <person name="Bruemmer F."/>
            <person name="Labrenz M."/>
            <person name="Spormann A.M."/>
            <person name="Op Den Camp H."/>
            <person name="Overmann J."/>
            <person name="Amann R."/>
            <person name="Jetten M.S.M."/>
            <person name="Mascher T."/>
            <person name="Medema M.H."/>
            <person name="Devos D.P."/>
            <person name="Kaster A.-K."/>
            <person name="Ovreas L."/>
            <person name="Rohde M."/>
            <person name="Galperin M.Y."/>
            <person name="Jogler C."/>
        </authorList>
    </citation>
    <scope>NUCLEOTIDE SEQUENCE [LARGE SCALE GENOMIC DNA]</scope>
    <source>
        <strain evidence="2 3">LF1</strain>
    </source>
</reference>
<sequence length="512" mass="54208">MKIHWTKNCQRGACRNGKTPTAPLSRLAIFSRLSIMCAAWMSVVSATAVYAQSTSEGLKQAGGYSPVAATVQDGVLQHGDQTYRVVDTASYRTAADADSTESGDIEQVGHHGQGTGSCSSCGTSSCGGSCGTTIGLPTASCGTCGTACGGTKGACGLGFGSICNSNRASGLSCQGALANDPCAPCVPYRYASVEALYMQRDDVNFLFSGSLGTLPLSDFDFEFGPRITVGAVYDCVNGYEASLVGPFSWDTSNQLAAPQTIDIQLFPGVVQPHTVAGPVLTDLRRDIVVSDQSQSLTSDYFSVDASKTINGWEVAKLLLGTRYVNFGEDYRYSGTVTQTDTRNPIPATVGTPPVALDNETFTITEQQSVLNSVDNQLIGLQVGMDLLYPIGRFAYSDVRMRAGGYANFADVDYTRTGTRSELTGPDSVFGDITRPLNDRASTDDVSLAGLFELGTGIRYQVGEILSLRAGVELWYLTGVATATQNVARAGRSIDTDDDVLFTGLSFGSELRW</sequence>
<dbReference type="RefSeq" id="WP_157593978.1">
    <property type="nucleotide sequence ID" value="NZ_LWSK01000119.1"/>
</dbReference>
<organism evidence="2 3">
    <name type="scientific">Rubripirellula obstinata</name>
    <dbReference type="NCBI Taxonomy" id="406547"/>
    <lineage>
        <taxon>Bacteria</taxon>
        <taxon>Pseudomonadati</taxon>
        <taxon>Planctomycetota</taxon>
        <taxon>Planctomycetia</taxon>
        <taxon>Pirellulales</taxon>
        <taxon>Pirellulaceae</taxon>
        <taxon>Rubripirellula</taxon>
    </lineage>
</organism>
<comment type="caution">
    <text evidence="2">The sequence shown here is derived from an EMBL/GenBank/DDBJ whole genome shotgun (WGS) entry which is preliminary data.</text>
</comment>